<dbReference type="InterPro" id="IPR014729">
    <property type="entry name" value="Rossmann-like_a/b/a_fold"/>
</dbReference>
<comment type="similarity">
    <text evidence="2 11">Belongs to the class-I aminoacyl-tRNA synthetase family.</text>
</comment>
<evidence type="ECO:0000256" key="2">
    <source>
        <dbReference type="ARBA" id="ARBA00005594"/>
    </source>
</evidence>
<evidence type="ECO:0000313" key="14">
    <source>
        <dbReference type="Proteomes" id="UP000814243"/>
    </source>
</evidence>
<evidence type="ECO:0000313" key="13">
    <source>
        <dbReference type="EMBL" id="KAH9637953.1"/>
    </source>
</evidence>
<dbReference type="GO" id="GO:0002161">
    <property type="term" value="F:aminoacyl-tRNA deacylase activity"/>
    <property type="evidence" value="ECO:0007669"/>
    <property type="project" value="InterPro"/>
</dbReference>
<dbReference type="GO" id="GO:0004822">
    <property type="term" value="F:isoleucine-tRNA ligase activity"/>
    <property type="evidence" value="ECO:0007669"/>
    <property type="project" value="UniProtKB-EC"/>
</dbReference>
<evidence type="ECO:0000256" key="4">
    <source>
        <dbReference type="ARBA" id="ARBA00022598"/>
    </source>
</evidence>
<evidence type="ECO:0000256" key="7">
    <source>
        <dbReference type="ARBA" id="ARBA00022917"/>
    </source>
</evidence>
<protein>
    <recommendedName>
        <fullName evidence="3">isoleucine--tRNA ligase</fullName>
        <ecNumber evidence="3">6.1.1.5</ecNumber>
    </recommendedName>
    <alternativeName>
        <fullName evidence="9">Isoleucyl-tRNA synthetase</fullName>
    </alternativeName>
</protein>
<dbReference type="FunFam" id="3.40.50.620:FF:000111">
    <property type="entry name" value="Mitochondrial isoleucyl-tRNA synthetase"/>
    <property type="match status" value="1"/>
</dbReference>
<evidence type="ECO:0000259" key="12">
    <source>
        <dbReference type="Pfam" id="PF00133"/>
    </source>
</evidence>
<evidence type="ECO:0000256" key="3">
    <source>
        <dbReference type="ARBA" id="ARBA00013165"/>
    </source>
</evidence>
<dbReference type="PANTHER" id="PTHR42765">
    <property type="entry name" value="SOLEUCYL-TRNA SYNTHETASE"/>
    <property type="match status" value="1"/>
</dbReference>
<evidence type="ECO:0000256" key="11">
    <source>
        <dbReference type="RuleBase" id="RU363035"/>
    </source>
</evidence>
<comment type="subcellular location">
    <subcellularLocation>
        <location evidence="1">Mitochondrion</location>
    </subcellularLocation>
</comment>
<dbReference type="GO" id="GO:0005739">
    <property type="term" value="C:mitochondrion"/>
    <property type="evidence" value="ECO:0007669"/>
    <property type="project" value="UniProtKB-SubCell"/>
</dbReference>
<dbReference type="AlphaFoldDB" id="A0A922SI97"/>
<reference evidence="13" key="1">
    <citation type="journal article" date="2021" name="G3 (Bethesda)">
        <title>Genome and transcriptome analysis of the beet armyworm Spodoptera exigua reveals targets for pest control. .</title>
        <authorList>
            <person name="Simon S."/>
            <person name="Breeschoten T."/>
            <person name="Jansen H.J."/>
            <person name="Dirks R.P."/>
            <person name="Schranz M.E."/>
            <person name="Ros V.I.D."/>
        </authorList>
    </citation>
    <scope>NUCLEOTIDE SEQUENCE</scope>
    <source>
        <strain evidence="13">TB_SE_WUR_2020</strain>
    </source>
</reference>
<dbReference type="Gene3D" id="3.40.50.620">
    <property type="entry name" value="HUPs"/>
    <property type="match status" value="2"/>
</dbReference>
<dbReference type="SUPFAM" id="SSF52374">
    <property type="entry name" value="Nucleotidylyl transferase"/>
    <property type="match status" value="1"/>
</dbReference>
<dbReference type="EMBL" id="JACEFF010000424">
    <property type="protein sequence ID" value="KAH9637953.1"/>
    <property type="molecule type" value="Genomic_DNA"/>
</dbReference>
<dbReference type="Proteomes" id="UP000814243">
    <property type="component" value="Unassembled WGS sequence"/>
</dbReference>
<dbReference type="InterPro" id="IPR009008">
    <property type="entry name" value="Val/Leu/Ile-tRNA-synth_edit"/>
</dbReference>
<keyword evidence="6 11" id="KW-0067">ATP-binding</keyword>
<comment type="caution">
    <text evidence="13">The sequence shown here is derived from an EMBL/GenBank/DDBJ whole genome shotgun (WGS) entry which is preliminary data.</text>
</comment>
<dbReference type="InterPro" id="IPR001412">
    <property type="entry name" value="aa-tRNA-synth_I_CS"/>
</dbReference>
<dbReference type="Pfam" id="PF00133">
    <property type="entry name" value="tRNA-synt_1"/>
    <property type="match status" value="1"/>
</dbReference>
<evidence type="ECO:0000256" key="1">
    <source>
        <dbReference type="ARBA" id="ARBA00004173"/>
    </source>
</evidence>
<keyword evidence="7 11" id="KW-0648">Protein biosynthesis</keyword>
<keyword evidence="8 11" id="KW-0030">Aminoacyl-tRNA synthetase</keyword>
<keyword evidence="5 11" id="KW-0547">Nucleotide-binding</keyword>
<dbReference type="EC" id="6.1.1.5" evidence="3"/>
<dbReference type="Gene3D" id="3.90.740.10">
    <property type="entry name" value="Valyl/Leucyl/Isoleucyl-tRNA synthetase, editing domain"/>
    <property type="match status" value="1"/>
</dbReference>
<evidence type="ECO:0000256" key="6">
    <source>
        <dbReference type="ARBA" id="ARBA00022840"/>
    </source>
</evidence>
<accession>A0A922SI97</accession>
<evidence type="ECO:0000256" key="5">
    <source>
        <dbReference type="ARBA" id="ARBA00022741"/>
    </source>
</evidence>
<dbReference type="InterPro" id="IPR050081">
    <property type="entry name" value="Ile-tRNA_ligase"/>
</dbReference>
<name>A0A922SI97_SPOEX</name>
<dbReference type="SUPFAM" id="SSF50677">
    <property type="entry name" value="ValRS/IleRS/LeuRS editing domain"/>
    <property type="match status" value="1"/>
</dbReference>
<feature type="domain" description="Aminoacyl-tRNA synthetase class Ia" evidence="12">
    <location>
        <begin position="71"/>
        <end position="453"/>
    </location>
</feature>
<proteinExistence type="inferred from homology"/>
<dbReference type="GO" id="GO:0006428">
    <property type="term" value="P:isoleucyl-tRNA aminoacylation"/>
    <property type="evidence" value="ECO:0007669"/>
    <property type="project" value="TreeGrafter"/>
</dbReference>
<dbReference type="PANTHER" id="PTHR42765:SF1">
    <property type="entry name" value="ISOLEUCINE--TRNA LIGASE, MITOCHONDRIAL"/>
    <property type="match status" value="1"/>
</dbReference>
<dbReference type="GO" id="GO:0032543">
    <property type="term" value="P:mitochondrial translation"/>
    <property type="evidence" value="ECO:0007669"/>
    <property type="project" value="TreeGrafter"/>
</dbReference>
<evidence type="ECO:0000256" key="8">
    <source>
        <dbReference type="ARBA" id="ARBA00023146"/>
    </source>
</evidence>
<organism evidence="13 14">
    <name type="scientific">Spodoptera exigua</name>
    <name type="common">Beet armyworm</name>
    <name type="synonym">Noctua fulgens</name>
    <dbReference type="NCBI Taxonomy" id="7107"/>
    <lineage>
        <taxon>Eukaryota</taxon>
        <taxon>Metazoa</taxon>
        <taxon>Ecdysozoa</taxon>
        <taxon>Arthropoda</taxon>
        <taxon>Hexapoda</taxon>
        <taxon>Insecta</taxon>
        <taxon>Pterygota</taxon>
        <taxon>Neoptera</taxon>
        <taxon>Endopterygota</taxon>
        <taxon>Lepidoptera</taxon>
        <taxon>Glossata</taxon>
        <taxon>Ditrysia</taxon>
        <taxon>Noctuoidea</taxon>
        <taxon>Noctuidae</taxon>
        <taxon>Amphipyrinae</taxon>
        <taxon>Spodoptera</taxon>
    </lineage>
</organism>
<evidence type="ECO:0000256" key="10">
    <source>
        <dbReference type="ARBA" id="ARBA00048359"/>
    </source>
</evidence>
<comment type="catalytic activity">
    <reaction evidence="10">
        <text>tRNA(Ile) + L-isoleucine + ATP = L-isoleucyl-tRNA(Ile) + AMP + diphosphate</text>
        <dbReference type="Rhea" id="RHEA:11060"/>
        <dbReference type="Rhea" id="RHEA-COMP:9666"/>
        <dbReference type="Rhea" id="RHEA-COMP:9695"/>
        <dbReference type="ChEBI" id="CHEBI:30616"/>
        <dbReference type="ChEBI" id="CHEBI:33019"/>
        <dbReference type="ChEBI" id="CHEBI:58045"/>
        <dbReference type="ChEBI" id="CHEBI:78442"/>
        <dbReference type="ChEBI" id="CHEBI:78528"/>
        <dbReference type="ChEBI" id="CHEBI:456215"/>
        <dbReference type="EC" id="6.1.1.5"/>
    </reaction>
</comment>
<dbReference type="InterPro" id="IPR002300">
    <property type="entry name" value="aa-tRNA-synth_Ia"/>
</dbReference>
<keyword evidence="4 11" id="KW-0436">Ligase</keyword>
<dbReference type="PROSITE" id="PS00178">
    <property type="entry name" value="AA_TRNA_LIGASE_I"/>
    <property type="match status" value="1"/>
</dbReference>
<evidence type="ECO:0000256" key="9">
    <source>
        <dbReference type="ARBA" id="ARBA00032665"/>
    </source>
</evidence>
<sequence length="466" mass="53555">MYFAKNSNILWNKYGRLVLKWNYTKCVRGKSTAASKTKAYSHTILSPKTDFPTRSSNAIKENIQKTAQFADLYNWQRKHLKGPEFVLHDGPPYANGDLHMGHAIIKDINNRSQVLQGNRVHYIPGWDCHGLPIELKALQKAKKSSKTSQILNPVHIREIARTFALETVDKQKDAFKKWGVMADWDEQCYLTLNKGYVQNQLRQFYKMYKSGLIFRALKPVYWSPSSKTALAEAELEYDPQFKSKEVYVRFPLENVPNVVKDVVKGLIGDRKEIMLDDCCQHLQGTTYHNKLVNQSLPFLEGDHVTDVKGTGLVHTAPAHGPEDFLAALKNNMTECNVDESGRYTNLDNELNGLPVLSEGQELVITRLGDDVMHRDVFVHSYPLDWRTKKPVIIRASQQWFIDTAALKDKALAALEKVEILPPSSSDQYRQGFRAQLEKRPYWCISRQRAWGTHHRQALLYDRVARR</sequence>
<gene>
    <name evidence="13" type="ORF">HF086_016379</name>
</gene>
<dbReference type="GO" id="GO:0005524">
    <property type="term" value="F:ATP binding"/>
    <property type="evidence" value="ECO:0007669"/>
    <property type="project" value="UniProtKB-KW"/>
</dbReference>